<sequence>MADPSLGEIVSWAFILGTFAFVAARRLGAGPALVAATLAALGTKAALLNFG</sequence>
<evidence type="ECO:0000256" key="1">
    <source>
        <dbReference type="SAM" id="Phobius"/>
    </source>
</evidence>
<dbReference type="AlphaFoldDB" id="A0A917KGP4"/>
<comment type="caution">
    <text evidence="2">The sequence shown here is derived from an EMBL/GenBank/DDBJ whole genome shotgun (WGS) entry which is preliminary data.</text>
</comment>
<keyword evidence="1" id="KW-0472">Membrane</keyword>
<protein>
    <submittedName>
        <fullName evidence="2">Uncharacterized protein</fullName>
    </submittedName>
</protein>
<keyword evidence="3" id="KW-1185">Reference proteome</keyword>
<gene>
    <name evidence="2" type="ORF">GCM10011320_18380</name>
</gene>
<feature type="transmembrane region" description="Helical" evidence="1">
    <location>
        <begin position="31"/>
        <end position="50"/>
    </location>
</feature>
<proteinExistence type="predicted"/>
<dbReference type="RefSeq" id="WP_188966748.1">
    <property type="nucleotide sequence ID" value="NZ_BMKW01000004.1"/>
</dbReference>
<keyword evidence="1" id="KW-0812">Transmembrane</keyword>
<reference evidence="2" key="1">
    <citation type="journal article" date="2014" name="Int. J. Syst. Evol. Microbiol.">
        <title>Complete genome sequence of Corynebacterium casei LMG S-19264T (=DSM 44701T), isolated from a smear-ripened cheese.</title>
        <authorList>
            <consortium name="US DOE Joint Genome Institute (JGI-PGF)"/>
            <person name="Walter F."/>
            <person name="Albersmeier A."/>
            <person name="Kalinowski J."/>
            <person name="Ruckert C."/>
        </authorList>
    </citation>
    <scope>NUCLEOTIDE SEQUENCE</scope>
    <source>
        <strain evidence="2">CGMCC 1.3617</strain>
    </source>
</reference>
<feature type="transmembrane region" description="Helical" evidence="1">
    <location>
        <begin position="6"/>
        <end position="24"/>
    </location>
</feature>
<dbReference type="Proteomes" id="UP000661507">
    <property type="component" value="Unassembled WGS sequence"/>
</dbReference>
<keyword evidence="1" id="KW-1133">Transmembrane helix</keyword>
<reference evidence="2" key="2">
    <citation type="submission" date="2020-09" db="EMBL/GenBank/DDBJ databases">
        <authorList>
            <person name="Sun Q."/>
            <person name="Zhou Y."/>
        </authorList>
    </citation>
    <scope>NUCLEOTIDE SEQUENCE</scope>
    <source>
        <strain evidence="2">CGMCC 1.3617</strain>
    </source>
</reference>
<dbReference type="EMBL" id="BMKW01000004">
    <property type="protein sequence ID" value="GGJ11609.1"/>
    <property type="molecule type" value="Genomic_DNA"/>
</dbReference>
<evidence type="ECO:0000313" key="3">
    <source>
        <dbReference type="Proteomes" id="UP000661507"/>
    </source>
</evidence>
<accession>A0A917KGP4</accession>
<name>A0A917KGP4_9PROT</name>
<organism evidence="2 3">
    <name type="scientific">Neoroseomonas lacus</name>
    <dbReference type="NCBI Taxonomy" id="287609"/>
    <lineage>
        <taxon>Bacteria</taxon>
        <taxon>Pseudomonadati</taxon>
        <taxon>Pseudomonadota</taxon>
        <taxon>Alphaproteobacteria</taxon>
        <taxon>Acetobacterales</taxon>
        <taxon>Acetobacteraceae</taxon>
        <taxon>Neoroseomonas</taxon>
    </lineage>
</organism>
<evidence type="ECO:0000313" key="2">
    <source>
        <dbReference type="EMBL" id="GGJ11609.1"/>
    </source>
</evidence>